<evidence type="ECO:0000313" key="3">
    <source>
        <dbReference type="EMBL" id="KAH6654351.1"/>
    </source>
</evidence>
<feature type="region of interest" description="Disordered" evidence="1">
    <location>
        <begin position="526"/>
        <end position="565"/>
    </location>
</feature>
<dbReference type="GO" id="GO:0003676">
    <property type="term" value="F:nucleic acid binding"/>
    <property type="evidence" value="ECO:0007669"/>
    <property type="project" value="InterPro"/>
</dbReference>
<dbReference type="OrthoDB" id="5953249at2759"/>
<dbReference type="Gene3D" id="3.30.420.10">
    <property type="entry name" value="Ribonuclease H-like superfamily/Ribonuclease H"/>
    <property type="match status" value="1"/>
</dbReference>
<evidence type="ECO:0000313" key="4">
    <source>
        <dbReference type="Proteomes" id="UP000758603"/>
    </source>
</evidence>
<evidence type="ECO:0000259" key="2">
    <source>
        <dbReference type="Pfam" id="PF21762"/>
    </source>
</evidence>
<dbReference type="InterPro" id="IPR040151">
    <property type="entry name" value="Gfd2/YDR514C-like"/>
</dbReference>
<dbReference type="InterPro" id="IPR012337">
    <property type="entry name" value="RNaseH-like_sf"/>
</dbReference>
<name>A0A9P8ZYT4_9PEZI</name>
<dbReference type="GO" id="GO:0005634">
    <property type="term" value="C:nucleus"/>
    <property type="evidence" value="ECO:0007669"/>
    <property type="project" value="TreeGrafter"/>
</dbReference>
<keyword evidence="4" id="KW-1185">Reference proteome</keyword>
<organism evidence="3 4">
    <name type="scientific">Truncatella angustata</name>
    <dbReference type="NCBI Taxonomy" id="152316"/>
    <lineage>
        <taxon>Eukaryota</taxon>
        <taxon>Fungi</taxon>
        <taxon>Dikarya</taxon>
        <taxon>Ascomycota</taxon>
        <taxon>Pezizomycotina</taxon>
        <taxon>Sordariomycetes</taxon>
        <taxon>Xylariomycetidae</taxon>
        <taxon>Amphisphaeriales</taxon>
        <taxon>Sporocadaceae</taxon>
        <taxon>Truncatella</taxon>
    </lineage>
</organism>
<dbReference type="PANTHER" id="PTHR28083">
    <property type="entry name" value="GOOD FOR FULL DBP5 ACTIVITY PROTEIN 2"/>
    <property type="match status" value="1"/>
</dbReference>
<dbReference type="Pfam" id="PF21762">
    <property type="entry name" value="DEDDh_C"/>
    <property type="match status" value="1"/>
</dbReference>
<dbReference type="AlphaFoldDB" id="A0A9P8ZYT4"/>
<dbReference type="GeneID" id="70136205"/>
<dbReference type="RefSeq" id="XP_045958621.1">
    <property type="nucleotide sequence ID" value="XM_046107314.1"/>
</dbReference>
<dbReference type="Proteomes" id="UP000758603">
    <property type="component" value="Unassembled WGS sequence"/>
</dbReference>
<protein>
    <recommendedName>
        <fullName evidence="2">Gfd2/YDR514C-like C-terminal domain-containing protein</fullName>
    </recommendedName>
</protein>
<feature type="domain" description="Gfd2/YDR514C-like C-terminal" evidence="2">
    <location>
        <begin position="317"/>
        <end position="499"/>
    </location>
</feature>
<dbReference type="InterPro" id="IPR048519">
    <property type="entry name" value="Gfd2/YDR514C-like_C"/>
</dbReference>
<accession>A0A9P8ZYT4</accession>
<dbReference type="InterPro" id="IPR036397">
    <property type="entry name" value="RNaseH_sf"/>
</dbReference>
<evidence type="ECO:0000256" key="1">
    <source>
        <dbReference type="SAM" id="MobiDB-lite"/>
    </source>
</evidence>
<proteinExistence type="predicted"/>
<dbReference type="EMBL" id="JAGPXC010000004">
    <property type="protein sequence ID" value="KAH6654351.1"/>
    <property type="molecule type" value="Genomic_DNA"/>
</dbReference>
<gene>
    <name evidence="3" type="ORF">BKA67DRAFT_658655</name>
</gene>
<sequence length="565" mass="64043">MTAEVKDLEPRIKHITVSEGEQASISLFPCNQPDRDDDDDDDIITMADVNWDVSKPRQQSQSAPLTTQAQLRQQDELLWPSSSDGAFRPCNLMQGMKVPMELALCPFKLVQSYPYRFVGRARGEQASLWFKDNIFTNRSWDMFYIHDPYERRDPLILVPTAQFSQLLQEINTELGFSLRIPAKSRNGDIFEIYFGESPRPRFMGKVKDENVYRNAKETLGAILDDLSTLNAGRLHQFKEKMDKIYDSVKSSKSKKDPEKQRLKVINRQKGFGQAIKRVQRYIGLRQRLSLVPYSDATNAGWNVSCKAPFTMDSSVKFVCVDVEANELNTSTITEIGLAILDTEDIEDVPPGERGKSWFPYIEAHHLRIEEYRTIVNSKYIQGCPDEFGFGYSEFIAQKDVCRRLGELIGDSNSKYKSNIVMVGHEAIADLRYLQNLGYNMWNLEKLLDEIDTKEMFQRIQFSPDGRSLEFVCRELGMPGYNFHNAGNDAMYTLRAMIGMAVGKKVGGPMTESEKAGWVFDAKFDDWSDGELDDGGAPVKSAGPSIQMVQPGQPEPVTRAPTGSQS</sequence>
<comment type="caution">
    <text evidence="3">The sequence shown here is derived from an EMBL/GenBank/DDBJ whole genome shotgun (WGS) entry which is preliminary data.</text>
</comment>
<dbReference type="SUPFAM" id="SSF53098">
    <property type="entry name" value="Ribonuclease H-like"/>
    <property type="match status" value="1"/>
</dbReference>
<reference evidence="3" key="1">
    <citation type="journal article" date="2021" name="Nat. Commun.">
        <title>Genetic determinants of endophytism in the Arabidopsis root mycobiome.</title>
        <authorList>
            <person name="Mesny F."/>
            <person name="Miyauchi S."/>
            <person name="Thiergart T."/>
            <person name="Pickel B."/>
            <person name="Atanasova L."/>
            <person name="Karlsson M."/>
            <person name="Huettel B."/>
            <person name="Barry K.W."/>
            <person name="Haridas S."/>
            <person name="Chen C."/>
            <person name="Bauer D."/>
            <person name="Andreopoulos W."/>
            <person name="Pangilinan J."/>
            <person name="LaButti K."/>
            <person name="Riley R."/>
            <person name="Lipzen A."/>
            <person name="Clum A."/>
            <person name="Drula E."/>
            <person name="Henrissat B."/>
            <person name="Kohler A."/>
            <person name="Grigoriev I.V."/>
            <person name="Martin F.M."/>
            <person name="Hacquard S."/>
        </authorList>
    </citation>
    <scope>NUCLEOTIDE SEQUENCE</scope>
    <source>
        <strain evidence="3">MPI-SDFR-AT-0073</strain>
    </source>
</reference>
<dbReference type="PANTHER" id="PTHR28083:SF1">
    <property type="entry name" value="GOOD FOR FULL DBP5 ACTIVITY PROTEIN 2"/>
    <property type="match status" value="1"/>
</dbReference>